<gene>
    <name evidence="2" type="ORF">V5O48_011976</name>
</gene>
<reference evidence="2 3" key="1">
    <citation type="submission" date="2024-02" db="EMBL/GenBank/DDBJ databases">
        <title>A draft genome for the cacao thread blight pathogen Marasmius crinis-equi.</title>
        <authorList>
            <person name="Cohen S.P."/>
            <person name="Baruah I.K."/>
            <person name="Amoako-Attah I."/>
            <person name="Bukari Y."/>
            <person name="Meinhardt L.W."/>
            <person name="Bailey B.A."/>
        </authorList>
    </citation>
    <scope>NUCLEOTIDE SEQUENCE [LARGE SCALE GENOMIC DNA]</scope>
    <source>
        <strain evidence="2 3">GH-76</strain>
    </source>
</reference>
<evidence type="ECO:0000313" key="2">
    <source>
        <dbReference type="EMBL" id="KAL0569983.1"/>
    </source>
</evidence>
<evidence type="ECO:0000256" key="1">
    <source>
        <dbReference type="SAM" id="SignalP"/>
    </source>
</evidence>
<sequence>MRFTATFAALAAAGLVAAQEAARFGAVDVSPSSVAPGDTLNIHYNASLARSHPLFVDFHMQGKFANGNPTPELVLSRNAFGANDIILDVSVPVPPINTLGETNSWLVWADVTFTQDGFNLTGGISTPVTVNQ</sequence>
<dbReference type="Proteomes" id="UP001465976">
    <property type="component" value="Unassembled WGS sequence"/>
</dbReference>
<keyword evidence="3" id="KW-1185">Reference proteome</keyword>
<feature type="chain" id="PRO_5047443747" description="CopC domain-containing protein" evidence="1">
    <location>
        <begin position="19"/>
        <end position="132"/>
    </location>
</feature>
<protein>
    <recommendedName>
        <fullName evidence="4">CopC domain-containing protein</fullName>
    </recommendedName>
</protein>
<evidence type="ECO:0000313" key="3">
    <source>
        <dbReference type="Proteomes" id="UP001465976"/>
    </source>
</evidence>
<organism evidence="2 3">
    <name type="scientific">Marasmius crinis-equi</name>
    <dbReference type="NCBI Taxonomy" id="585013"/>
    <lineage>
        <taxon>Eukaryota</taxon>
        <taxon>Fungi</taxon>
        <taxon>Dikarya</taxon>
        <taxon>Basidiomycota</taxon>
        <taxon>Agaricomycotina</taxon>
        <taxon>Agaricomycetes</taxon>
        <taxon>Agaricomycetidae</taxon>
        <taxon>Agaricales</taxon>
        <taxon>Marasmiineae</taxon>
        <taxon>Marasmiaceae</taxon>
        <taxon>Marasmius</taxon>
    </lineage>
</organism>
<keyword evidence="1" id="KW-0732">Signal</keyword>
<proteinExistence type="predicted"/>
<accession>A0ABR3F417</accession>
<evidence type="ECO:0008006" key="4">
    <source>
        <dbReference type="Google" id="ProtNLM"/>
    </source>
</evidence>
<dbReference type="EMBL" id="JBAHYK010001014">
    <property type="protein sequence ID" value="KAL0569983.1"/>
    <property type="molecule type" value="Genomic_DNA"/>
</dbReference>
<comment type="caution">
    <text evidence="2">The sequence shown here is derived from an EMBL/GenBank/DDBJ whole genome shotgun (WGS) entry which is preliminary data.</text>
</comment>
<name>A0ABR3F417_9AGAR</name>
<feature type="signal peptide" evidence="1">
    <location>
        <begin position="1"/>
        <end position="18"/>
    </location>
</feature>